<sequence>MNFLETKTINKFKDLLENLKQEIIKDLTKILDDFEPNHVFSSWNLNRYKLKTLKDIKDVFEKFDFDETGDIIDTIKSFFKNDFEIDNSDLELENHLKDFRVQTSTKLETFTKTFKAINDDDFEIDNSDLELGFQTSTKLETDEEENLLDEEEGNAATPPPIVLPDSDDDQEYLTAVLAIELETDSFEDFKNEARIDFKLDLPNTKTVNFNGWSWHLRLKQDIFGPDDSEYRIDVQASDDEHTTDCLHDIWGVMSMGSDLVNWDYDNMTLTEMRPVWDYCNRVSGKKFVWKILRSLNTLPTETLQRFVTEADRELNIRISKHPITVLKEWAEKNLNRDVKYNFTHSQNPPGWTCAVLIFEGSATEMFSWFVQHQGNNEKIKKEAKKIVSQSAIDNSKLLNTASTKKEDTSENEPTADVEILK</sequence>
<reference evidence="2" key="1">
    <citation type="journal article" date="2019" name="MBio">
        <title>Virus Genomes from Deep Sea Sediments Expand the Ocean Megavirome and Support Independent Origins of Viral Gigantism.</title>
        <authorList>
            <person name="Backstrom D."/>
            <person name="Yutin N."/>
            <person name="Jorgensen S.L."/>
            <person name="Dharamshi J."/>
            <person name="Homa F."/>
            <person name="Zaremba-Niedwiedzka K."/>
            <person name="Spang A."/>
            <person name="Wolf Y.I."/>
            <person name="Koonin E.V."/>
            <person name="Ettema T.J."/>
        </authorList>
    </citation>
    <scope>NUCLEOTIDE SEQUENCE</scope>
</reference>
<dbReference type="EMBL" id="MK500334">
    <property type="protein sequence ID" value="QBK86391.1"/>
    <property type="molecule type" value="Genomic_DNA"/>
</dbReference>
<proteinExistence type="predicted"/>
<feature type="compositionally biased region" description="Acidic residues" evidence="1">
    <location>
        <begin position="141"/>
        <end position="153"/>
    </location>
</feature>
<accession>A0A481YU31</accession>
<name>A0A481YU31_9VIRU</name>
<gene>
    <name evidence="2" type="ORF">LCMAC102_01860</name>
</gene>
<protein>
    <submittedName>
        <fullName evidence="2">Uncharacterized protein</fullName>
    </submittedName>
</protein>
<evidence type="ECO:0000313" key="2">
    <source>
        <dbReference type="EMBL" id="QBK86391.1"/>
    </source>
</evidence>
<dbReference type="Gene3D" id="3.30.160.20">
    <property type="match status" value="1"/>
</dbReference>
<evidence type="ECO:0000256" key="1">
    <source>
        <dbReference type="SAM" id="MobiDB-lite"/>
    </source>
</evidence>
<feature type="region of interest" description="Disordered" evidence="1">
    <location>
        <begin position="397"/>
        <end position="421"/>
    </location>
</feature>
<feature type="region of interest" description="Disordered" evidence="1">
    <location>
        <begin position="140"/>
        <end position="165"/>
    </location>
</feature>
<organism evidence="2">
    <name type="scientific">Marseillevirus LCMAC102</name>
    <dbReference type="NCBI Taxonomy" id="2506603"/>
    <lineage>
        <taxon>Viruses</taxon>
        <taxon>Varidnaviria</taxon>
        <taxon>Bamfordvirae</taxon>
        <taxon>Nucleocytoviricota</taxon>
        <taxon>Megaviricetes</taxon>
        <taxon>Pimascovirales</taxon>
        <taxon>Pimascovirales incertae sedis</taxon>
        <taxon>Marseilleviridae</taxon>
    </lineage>
</organism>